<keyword evidence="1" id="KW-0472">Membrane</keyword>
<proteinExistence type="predicted"/>
<reference evidence="3" key="1">
    <citation type="journal article" date="2010" name="Nature">
        <title>The Amphimedon queenslandica genome and the evolution of animal complexity.</title>
        <authorList>
            <person name="Srivastava M."/>
            <person name="Simakov O."/>
            <person name="Chapman J."/>
            <person name="Fahey B."/>
            <person name="Gauthier M.E."/>
            <person name="Mitros T."/>
            <person name="Richards G.S."/>
            <person name="Conaco C."/>
            <person name="Dacre M."/>
            <person name="Hellsten U."/>
            <person name="Larroux C."/>
            <person name="Putnam N.H."/>
            <person name="Stanke M."/>
            <person name="Adamska M."/>
            <person name="Darling A."/>
            <person name="Degnan S.M."/>
            <person name="Oakley T.H."/>
            <person name="Plachetzki D.C."/>
            <person name="Zhai Y."/>
            <person name="Adamski M."/>
            <person name="Calcino A."/>
            <person name="Cummins S.F."/>
            <person name="Goodstein D.M."/>
            <person name="Harris C."/>
            <person name="Jackson D.J."/>
            <person name="Leys S.P."/>
            <person name="Shu S."/>
            <person name="Woodcroft B.J."/>
            <person name="Vervoort M."/>
            <person name="Kosik K.S."/>
            <person name="Manning G."/>
            <person name="Degnan B.M."/>
            <person name="Rokhsar D.S."/>
        </authorList>
    </citation>
    <scope>NUCLEOTIDE SEQUENCE [LARGE SCALE GENOMIC DNA]</scope>
</reference>
<name>A0A1X7VUH3_AMPQE</name>
<keyword evidence="3" id="KW-1185">Reference proteome</keyword>
<evidence type="ECO:0000313" key="3">
    <source>
        <dbReference type="Proteomes" id="UP000007879"/>
    </source>
</evidence>
<feature type="transmembrane region" description="Helical" evidence="1">
    <location>
        <begin position="111"/>
        <end position="138"/>
    </location>
</feature>
<evidence type="ECO:0000313" key="2">
    <source>
        <dbReference type="EnsemblMetazoa" id="Aqu2.1.43058_001"/>
    </source>
</evidence>
<dbReference type="Proteomes" id="UP000007879">
    <property type="component" value="Unassembled WGS sequence"/>
</dbReference>
<dbReference type="KEGG" id="aqu:109583401"/>
<dbReference type="EnsemblMetazoa" id="Aqu2.1.43058_001">
    <property type="protein sequence ID" value="Aqu2.1.43058_001"/>
    <property type="gene ID" value="Aqu2.1.43058"/>
</dbReference>
<keyword evidence="1" id="KW-0812">Transmembrane</keyword>
<accession>A0A1X7VUH3</accession>
<organism evidence="2">
    <name type="scientific">Amphimedon queenslandica</name>
    <name type="common">Sponge</name>
    <dbReference type="NCBI Taxonomy" id="400682"/>
    <lineage>
        <taxon>Eukaryota</taxon>
        <taxon>Metazoa</taxon>
        <taxon>Porifera</taxon>
        <taxon>Demospongiae</taxon>
        <taxon>Heteroscleromorpha</taxon>
        <taxon>Haplosclerida</taxon>
        <taxon>Niphatidae</taxon>
        <taxon>Amphimedon</taxon>
    </lineage>
</organism>
<dbReference type="AlphaFoldDB" id="A0A1X7VUH3"/>
<evidence type="ECO:0000256" key="1">
    <source>
        <dbReference type="SAM" id="Phobius"/>
    </source>
</evidence>
<dbReference type="EnsemblMetazoa" id="XM_019998730.1">
    <property type="protein sequence ID" value="XP_019854289.1"/>
    <property type="gene ID" value="LOC109583401"/>
</dbReference>
<sequence>MALACSEENHDQEGIHYVFGSGHTSCQSIQPATPHSSNPIIFSSPSYQDLDHDYEVDDKQCLLHGQVHPMPPVSDEVRVEDASISSKFSESSSLIQRQTVTVNQGKRRASFIVVLLVLAGVFFLLAVGVSAFALSFQHGGSELVVKGDNVLISCSATWWLLKTMAFHLYNKTGNSISSLNGSLQLVMISHEELIDSISSRQWPLDGTENASTQVSEVASTGKLFFSNCSIYGNKCILEQYLYLVDSPSAFISFNFHFSEFVPGETTVRATVFDSAASFQSYLKESGSLESLSIKNSTADLQDWRFDLTSKEMRRSSYIFIIIELIKGHVSWFTYERDGQENYYKLKDRKSVCTLNHIENQCRVNTSPSTQFKNCIIARFPGRRTPPGEVPSPSDMTYLSYKRIRFILSGAGILLGIISIFSVVAAIVLICVSCRKIYKNCKCFL</sequence>
<gene>
    <name evidence="2" type="primary">109583401</name>
</gene>
<reference evidence="2" key="2">
    <citation type="submission" date="2017-05" db="UniProtKB">
        <authorList>
            <consortium name="EnsemblMetazoa"/>
        </authorList>
    </citation>
    <scope>IDENTIFICATION</scope>
</reference>
<feature type="transmembrane region" description="Helical" evidence="1">
    <location>
        <begin position="405"/>
        <end position="431"/>
    </location>
</feature>
<protein>
    <submittedName>
        <fullName evidence="2">Uncharacterized protein</fullName>
    </submittedName>
</protein>
<keyword evidence="1" id="KW-1133">Transmembrane helix</keyword>
<dbReference type="InParanoid" id="A0A1X7VUH3"/>